<dbReference type="RefSeq" id="WP_230415719.1">
    <property type="nucleotide sequence ID" value="NZ_CAJVCE010000042.1"/>
</dbReference>
<evidence type="ECO:0000313" key="1">
    <source>
        <dbReference type="EMBL" id="CAG7658334.1"/>
    </source>
</evidence>
<comment type="caution">
    <text evidence="1">The sequence shown here is derived from an EMBL/GenBank/DDBJ whole genome shotgun (WGS) entry which is preliminary data.</text>
</comment>
<proteinExistence type="predicted"/>
<keyword evidence="2" id="KW-1185">Reference proteome</keyword>
<dbReference type="Proteomes" id="UP000730618">
    <property type="component" value="Unassembled WGS sequence"/>
</dbReference>
<protein>
    <recommendedName>
        <fullName evidence="3">GNAT family N-acetyltransferase</fullName>
    </recommendedName>
</protein>
<evidence type="ECO:0008006" key="3">
    <source>
        <dbReference type="Google" id="ProtNLM"/>
    </source>
</evidence>
<reference evidence="1 2" key="1">
    <citation type="submission" date="2021-06" db="EMBL/GenBank/DDBJ databases">
        <authorList>
            <person name="Criscuolo A."/>
        </authorList>
    </citation>
    <scope>NUCLEOTIDE SEQUENCE [LARGE SCALE GENOMIC DNA]</scope>
    <source>
        <strain evidence="2">CIP 111802</strain>
    </source>
</reference>
<gene>
    <name evidence="1" type="ORF">PAECIP111802_07014</name>
</gene>
<name>A0ABM8VU41_9BACL</name>
<dbReference type="EMBL" id="CAJVCE010000042">
    <property type="protein sequence ID" value="CAG7658334.1"/>
    <property type="molecule type" value="Genomic_DNA"/>
</dbReference>
<accession>A0ABM8VU41</accession>
<evidence type="ECO:0000313" key="2">
    <source>
        <dbReference type="Proteomes" id="UP000730618"/>
    </source>
</evidence>
<organism evidence="1 2">
    <name type="scientific">Paenibacillus allorhizosphaerae</name>
    <dbReference type="NCBI Taxonomy" id="2849866"/>
    <lineage>
        <taxon>Bacteria</taxon>
        <taxon>Bacillati</taxon>
        <taxon>Bacillota</taxon>
        <taxon>Bacilli</taxon>
        <taxon>Bacillales</taxon>
        <taxon>Paenibacillaceae</taxon>
        <taxon>Paenibacillus</taxon>
    </lineage>
</organism>
<sequence>MIIRQIEAHDLAEIAKWEREISKISFGEEAITDLAFHLRKLEKAMIRERSGMMVLDIDGCAAGWMWMSFRVNSVTQDAYLQFRSFYIMNPFAVQQA</sequence>